<dbReference type="Proteomes" id="UP000774326">
    <property type="component" value="Unassembled WGS sequence"/>
</dbReference>
<reference evidence="12" key="1">
    <citation type="journal article" date="2021" name="Open Biol.">
        <title>Shared evolutionary footprints suggest mitochondrial oxidative damage underlies multiple complex I losses in fungi.</title>
        <authorList>
            <person name="Schikora-Tamarit M.A."/>
            <person name="Marcet-Houben M."/>
            <person name="Nosek J."/>
            <person name="Gabaldon T."/>
        </authorList>
    </citation>
    <scope>NUCLEOTIDE SEQUENCE</scope>
    <source>
        <strain evidence="12">CBS2887</strain>
    </source>
</reference>
<dbReference type="InterPro" id="IPR037056">
    <property type="entry name" value="RNase_H1_N_sf"/>
</dbReference>
<dbReference type="InterPro" id="IPR012337">
    <property type="entry name" value="RNaseH-like_sf"/>
</dbReference>
<keyword evidence="7 9" id="KW-0378">Hydrolase</keyword>
<dbReference type="PANTHER" id="PTHR10642">
    <property type="entry name" value="RIBONUCLEASE H1"/>
    <property type="match status" value="1"/>
</dbReference>
<comment type="similarity">
    <text evidence="2 9">Belongs to the RNase H family.</text>
</comment>
<dbReference type="InterPro" id="IPR009027">
    <property type="entry name" value="Ribosomal_bL9/RNase_H1_N"/>
</dbReference>
<comment type="catalytic activity">
    <reaction evidence="9">
        <text>Endonucleolytic cleavage to 5'-phosphomonoester.</text>
        <dbReference type="EC" id="3.1.26.4"/>
    </reaction>
</comment>
<dbReference type="GO" id="GO:0043137">
    <property type="term" value="P:DNA replication, removal of RNA primer"/>
    <property type="evidence" value="ECO:0007669"/>
    <property type="project" value="TreeGrafter"/>
</dbReference>
<keyword evidence="4 9" id="KW-0540">Nuclease</keyword>
<comment type="cofactor">
    <cofactor evidence="1 9">
        <name>Mg(2+)</name>
        <dbReference type="ChEBI" id="CHEBI:18420"/>
    </cofactor>
</comment>
<evidence type="ECO:0000256" key="9">
    <source>
        <dbReference type="PIRNR" id="PIRNR036852"/>
    </source>
</evidence>
<dbReference type="PROSITE" id="PS50879">
    <property type="entry name" value="RNASE_H_1"/>
    <property type="match status" value="1"/>
</dbReference>
<keyword evidence="13" id="KW-1185">Reference proteome</keyword>
<dbReference type="Pfam" id="PF00075">
    <property type="entry name" value="RNase_H"/>
    <property type="match status" value="1"/>
</dbReference>
<evidence type="ECO:0000256" key="3">
    <source>
        <dbReference type="ARBA" id="ARBA00012180"/>
    </source>
</evidence>
<evidence type="ECO:0000256" key="2">
    <source>
        <dbReference type="ARBA" id="ARBA00005300"/>
    </source>
</evidence>
<evidence type="ECO:0000259" key="11">
    <source>
        <dbReference type="PROSITE" id="PS50879"/>
    </source>
</evidence>
<dbReference type="AlphaFoldDB" id="A0A9P8PZ01"/>
<keyword evidence="6 9" id="KW-0255">Endonuclease</keyword>
<dbReference type="EC" id="3.1.26.4" evidence="3 9"/>
<dbReference type="FunFam" id="3.40.970.10:FF:000001">
    <property type="entry name" value="Ribonuclease H1"/>
    <property type="match status" value="1"/>
</dbReference>
<dbReference type="InterPro" id="IPR050092">
    <property type="entry name" value="RNase_H"/>
</dbReference>
<feature type="region of interest" description="Disordered" evidence="10">
    <location>
        <begin position="68"/>
        <end position="96"/>
    </location>
</feature>
<name>A0A9P8PZ01_WICPI</name>
<organism evidence="12 13">
    <name type="scientific">Wickerhamomyces pijperi</name>
    <name type="common">Yeast</name>
    <name type="synonym">Pichia pijperi</name>
    <dbReference type="NCBI Taxonomy" id="599730"/>
    <lineage>
        <taxon>Eukaryota</taxon>
        <taxon>Fungi</taxon>
        <taxon>Dikarya</taxon>
        <taxon>Ascomycota</taxon>
        <taxon>Saccharomycotina</taxon>
        <taxon>Saccharomycetes</taxon>
        <taxon>Phaffomycetales</taxon>
        <taxon>Wickerhamomycetaceae</taxon>
        <taxon>Wickerhamomyces</taxon>
    </lineage>
</organism>
<dbReference type="Gene3D" id="3.40.970.10">
    <property type="entry name" value="Ribonuclease H1, N-terminal domain"/>
    <property type="match status" value="2"/>
</dbReference>
<dbReference type="EMBL" id="JAEUBG010004779">
    <property type="protein sequence ID" value="KAH3680155.1"/>
    <property type="molecule type" value="Genomic_DNA"/>
</dbReference>
<dbReference type="SUPFAM" id="SSF55658">
    <property type="entry name" value="L9 N-domain-like"/>
    <property type="match status" value="2"/>
</dbReference>
<dbReference type="GO" id="GO:0003676">
    <property type="term" value="F:nucleic acid binding"/>
    <property type="evidence" value="ECO:0007669"/>
    <property type="project" value="UniProtKB-UniRule"/>
</dbReference>
<evidence type="ECO:0000256" key="8">
    <source>
        <dbReference type="ARBA" id="ARBA00022842"/>
    </source>
</evidence>
<comment type="caution">
    <text evidence="12">The sequence shown here is derived from an EMBL/GenBank/DDBJ whole genome shotgun (WGS) entry which is preliminary data.</text>
</comment>
<evidence type="ECO:0000256" key="6">
    <source>
        <dbReference type="ARBA" id="ARBA00022759"/>
    </source>
</evidence>
<evidence type="ECO:0000256" key="4">
    <source>
        <dbReference type="ARBA" id="ARBA00022722"/>
    </source>
</evidence>
<dbReference type="InterPro" id="IPR011320">
    <property type="entry name" value="RNase_H1_N"/>
</dbReference>
<dbReference type="InterPro" id="IPR036397">
    <property type="entry name" value="RNaseH_sf"/>
</dbReference>
<accession>A0A9P8PZ01</accession>
<dbReference type="Pfam" id="PF01693">
    <property type="entry name" value="Cauli_VI"/>
    <property type="match status" value="2"/>
</dbReference>
<evidence type="ECO:0000256" key="1">
    <source>
        <dbReference type="ARBA" id="ARBA00001946"/>
    </source>
</evidence>
<dbReference type="GO" id="GO:0004523">
    <property type="term" value="F:RNA-DNA hybrid ribonuclease activity"/>
    <property type="evidence" value="ECO:0007669"/>
    <property type="project" value="UniProtKB-UniRule"/>
</dbReference>
<dbReference type="InterPro" id="IPR017067">
    <property type="entry name" value="RNase_H1_euk"/>
</dbReference>
<sequence length="355" mass="40217">MAAKKAAFYAVKIGNKPGVYPTWDACQQQVNGHAGAVFKKFPTLKEAQQFIGGSNVAFFDAQSKLSVGRSKGQHSDKVTKPTPNTKTRIHQQLPPGNHKKETYYAVNFPNAPPQIYRTWPECQKATSGVQNVTFKKFESYELAKRFIKQPATRELTDSEREKILSKYLAHNFNHQMTELKTQQYAHTHVIYTDGSLLNGKYGGMGIFFGENDHRNEAVPFPNCRSSYAAEVKAILIALRIIKSEIKQFEAGTLKYLAKYIISSDNQAAVSVLRDYGSTWTEDEIKTRDEGVMVFEMIKLYNEVVKYYEERTALFNGHVFEIKWIKGHAGLHGNEHADILAGEGSEKCRRMENSSR</sequence>
<evidence type="ECO:0000256" key="7">
    <source>
        <dbReference type="ARBA" id="ARBA00022801"/>
    </source>
</evidence>
<keyword evidence="5 9" id="KW-0479">Metal-binding</keyword>
<proteinExistence type="inferred from homology"/>
<dbReference type="SUPFAM" id="SSF53098">
    <property type="entry name" value="Ribonuclease H-like"/>
    <property type="match status" value="1"/>
</dbReference>
<dbReference type="Gene3D" id="3.30.420.10">
    <property type="entry name" value="Ribonuclease H-like superfamily/Ribonuclease H"/>
    <property type="match status" value="1"/>
</dbReference>
<dbReference type="OrthoDB" id="407198at2759"/>
<comment type="function">
    <text evidence="9">Endonuclease that specifically degrades the RNA of RNA-DNA hybrids.</text>
</comment>
<dbReference type="GO" id="GO:0000287">
    <property type="term" value="F:magnesium ion binding"/>
    <property type="evidence" value="ECO:0007669"/>
    <property type="project" value="UniProtKB-UniRule"/>
</dbReference>
<dbReference type="PANTHER" id="PTHR10642:SF25">
    <property type="entry name" value="RNASE H TYPE-1 DOMAIN-CONTAINING PROTEIN"/>
    <property type="match status" value="1"/>
</dbReference>
<evidence type="ECO:0000256" key="10">
    <source>
        <dbReference type="SAM" id="MobiDB-lite"/>
    </source>
</evidence>
<evidence type="ECO:0000313" key="13">
    <source>
        <dbReference type="Proteomes" id="UP000774326"/>
    </source>
</evidence>
<keyword evidence="8 9" id="KW-0460">Magnesium</keyword>
<reference evidence="12" key="2">
    <citation type="submission" date="2021-01" db="EMBL/GenBank/DDBJ databases">
        <authorList>
            <person name="Schikora-Tamarit M.A."/>
        </authorList>
    </citation>
    <scope>NUCLEOTIDE SEQUENCE</scope>
    <source>
        <strain evidence="12">CBS2887</strain>
    </source>
</reference>
<gene>
    <name evidence="12" type="ORF">WICPIJ_008368</name>
</gene>
<feature type="domain" description="RNase H type-1" evidence="11">
    <location>
        <begin position="184"/>
        <end position="345"/>
    </location>
</feature>
<evidence type="ECO:0000313" key="12">
    <source>
        <dbReference type="EMBL" id="KAH3680155.1"/>
    </source>
</evidence>
<protein>
    <recommendedName>
        <fullName evidence="3 9">Ribonuclease H</fullName>
        <shortName evidence="9">RNase H</shortName>
        <ecNumber evidence="3 9">3.1.26.4</ecNumber>
    </recommendedName>
</protein>
<dbReference type="InterPro" id="IPR002156">
    <property type="entry name" value="RNaseH_domain"/>
</dbReference>
<evidence type="ECO:0000256" key="5">
    <source>
        <dbReference type="ARBA" id="ARBA00022723"/>
    </source>
</evidence>
<dbReference type="PIRSF" id="PIRSF036852">
    <property type="entry name" value="Ribonuclease_H1_euk"/>
    <property type="match status" value="1"/>
</dbReference>